<evidence type="ECO:0000313" key="8">
    <source>
        <dbReference type="EMBL" id="KAK7165597.1"/>
    </source>
</evidence>
<dbReference type="InterPro" id="IPR004020">
    <property type="entry name" value="DAPIN"/>
</dbReference>
<proteinExistence type="predicted"/>
<keyword evidence="9" id="KW-1185">Reference proteome</keyword>
<keyword evidence="3" id="KW-0399">Innate immunity</keyword>
<dbReference type="Pfam" id="PF00619">
    <property type="entry name" value="CARD"/>
    <property type="match status" value="1"/>
</dbReference>
<dbReference type="Proteomes" id="UP001364617">
    <property type="component" value="Unassembled WGS sequence"/>
</dbReference>
<sequence>MASVEELLVNSLRDLLKDDLKHFQWYLTSQKHISKSEMENADVLDTVEKMVARFRPKGAVQITVDILKNINQNNLAQKLENEHKKMSLCDIKPRPEGNISDTHTIGFPEKHLERDEPRLHTEADKARYFDSHWADIVQGVTNVRIIADKLRQLELIHEEQYSEITQSSTNQESMRKICEIIRRCRDPVKAKLISVLQEEKLYHF</sequence>
<dbReference type="InterPro" id="IPR001315">
    <property type="entry name" value="CARD"/>
</dbReference>
<dbReference type="AlphaFoldDB" id="A0AAN9D726"/>
<feature type="domain" description="CARD" evidence="6">
    <location>
        <begin position="121"/>
        <end position="204"/>
    </location>
</feature>
<accession>A0AAN9D726</accession>
<keyword evidence="4" id="KW-0391">Immunity</keyword>
<dbReference type="GO" id="GO:0005829">
    <property type="term" value="C:cytosol"/>
    <property type="evidence" value="ECO:0007669"/>
    <property type="project" value="UniProtKB-SubCell"/>
</dbReference>
<name>A0AAN9D726_9TELE</name>
<evidence type="ECO:0000256" key="4">
    <source>
        <dbReference type="ARBA" id="ARBA00022859"/>
    </source>
</evidence>
<dbReference type="Pfam" id="PF02758">
    <property type="entry name" value="PYRIN"/>
    <property type="match status" value="1"/>
</dbReference>
<evidence type="ECO:0008006" key="10">
    <source>
        <dbReference type="Google" id="ProtNLM"/>
    </source>
</evidence>
<evidence type="ECO:0000259" key="6">
    <source>
        <dbReference type="PROSITE" id="PS50209"/>
    </source>
</evidence>
<keyword evidence="5" id="KW-0395">Inflammatory response</keyword>
<evidence type="ECO:0000256" key="2">
    <source>
        <dbReference type="ARBA" id="ARBA00022490"/>
    </source>
</evidence>
<keyword evidence="2" id="KW-0963">Cytoplasm</keyword>
<organism evidence="8 9">
    <name type="scientific">Phoxinus phoxinus</name>
    <name type="common">Eurasian minnow</name>
    <dbReference type="NCBI Taxonomy" id="58324"/>
    <lineage>
        <taxon>Eukaryota</taxon>
        <taxon>Metazoa</taxon>
        <taxon>Chordata</taxon>
        <taxon>Craniata</taxon>
        <taxon>Vertebrata</taxon>
        <taxon>Euteleostomi</taxon>
        <taxon>Actinopterygii</taxon>
        <taxon>Neopterygii</taxon>
        <taxon>Teleostei</taxon>
        <taxon>Ostariophysi</taxon>
        <taxon>Cypriniformes</taxon>
        <taxon>Leuciscidae</taxon>
        <taxon>Phoxininae</taxon>
        <taxon>Phoxinus</taxon>
    </lineage>
</organism>
<dbReference type="EMBL" id="JAYKXH010000006">
    <property type="protein sequence ID" value="KAK7165597.1"/>
    <property type="molecule type" value="Genomic_DNA"/>
</dbReference>
<dbReference type="CDD" id="cd08321">
    <property type="entry name" value="Pyrin_ASC-like"/>
    <property type="match status" value="1"/>
</dbReference>
<evidence type="ECO:0000256" key="5">
    <source>
        <dbReference type="ARBA" id="ARBA00023198"/>
    </source>
</evidence>
<gene>
    <name evidence="8" type="ORF">R3I93_005611</name>
</gene>
<feature type="domain" description="Pyrin" evidence="7">
    <location>
        <begin position="1"/>
        <end position="85"/>
    </location>
</feature>
<dbReference type="SMART" id="SM01289">
    <property type="entry name" value="PYRIN"/>
    <property type="match status" value="1"/>
</dbReference>
<dbReference type="GO" id="GO:0042981">
    <property type="term" value="P:regulation of apoptotic process"/>
    <property type="evidence" value="ECO:0007669"/>
    <property type="project" value="InterPro"/>
</dbReference>
<dbReference type="PROSITE" id="PS50824">
    <property type="entry name" value="DAPIN"/>
    <property type="match status" value="1"/>
</dbReference>
<dbReference type="GO" id="GO:0006954">
    <property type="term" value="P:inflammatory response"/>
    <property type="evidence" value="ECO:0007669"/>
    <property type="project" value="UniProtKB-KW"/>
</dbReference>
<dbReference type="InterPro" id="IPR011029">
    <property type="entry name" value="DEATH-like_dom_sf"/>
</dbReference>
<evidence type="ECO:0000256" key="1">
    <source>
        <dbReference type="ARBA" id="ARBA00004514"/>
    </source>
</evidence>
<evidence type="ECO:0000259" key="7">
    <source>
        <dbReference type="PROSITE" id="PS50824"/>
    </source>
</evidence>
<evidence type="ECO:0000313" key="9">
    <source>
        <dbReference type="Proteomes" id="UP001364617"/>
    </source>
</evidence>
<dbReference type="SUPFAM" id="SSF47986">
    <property type="entry name" value="DEATH domain"/>
    <property type="match status" value="2"/>
</dbReference>
<protein>
    <recommendedName>
        <fullName evidence="10">Pyrin domain-containing protein</fullName>
    </recommendedName>
</protein>
<evidence type="ECO:0000256" key="3">
    <source>
        <dbReference type="ARBA" id="ARBA00022588"/>
    </source>
</evidence>
<dbReference type="PROSITE" id="PS50209">
    <property type="entry name" value="CARD"/>
    <property type="match status" value="1"/>
</dbReference>
<dbReference type="GO" id="GO:0045087">
    <property type="term" value="P:innate immune response"/>
    <property type="evidence" value="ECO:0007669"/>
    <property type="project" value="UniProtKB-KW"/>
</dbReference>
<reference evidence="8 9" key="1">
    <citation type="submission" date="2024-02" db="EMBL/GenBank/DDBJ databases">
        <title>Chromosome-level genome assembly of the Eurasian Minnow (Phoxinus phoxinus).</title>
        <authorList>
            <person name="Oriowo T.O."/>
            <person name="Martin S."/>
            <person name="Stange M."/>
            <person name="Chrysostomakis Y."/>
            <person name="Brown T."/>
            <person name="Winkler S."/>
            <person name="Kukowka S."/>
            <person name="Myers E.W."/>
            <person name="Bohne A."/>
        </authorList>
    </citation>
    <scope>NUCLEOTIDE SEQUENCE [LARGE SCALE GENOMIC DNA]</scope>
    <source>
        <strain evidence="8">ZFMK-TIS-60720</strain>
        <tissue evidence="8">Whole Organism</tissue>
    </source>
</reference>
<dbReference type="PANTHER" id="PTHR46985:SF2">
    <property type="entry name" value="APOPTOSIS-ASSOCIATED SPECK-LIKE PROTEIN CONTAINING A CARD"/>
    <property type="match status" value="1"/>
</dbReference>
<dbReference type="InterPro" id="IPR051249">
    <property type="entry name" value="NLRP_Inflammasome"/>
</dbReference>
<comment type="caution">
    <text evidence="8">The sequence shown here is derived from an EMBL/GenBank/DDBJ whole genome shotgun (WGS) entry which is preliminary data.</text>
</comment>
<dbReference type="Gene3D" id="1.10.533.10">
    <property type="entry name" value="Death Domain, Fas"/>
    <property type="match status" value="2"/>
</dbReference>
<dbReference type="PANTHER" id="PTHR46985">
    <property type="entry name" value="NACHT, LRR AND PYD DOMAINS-CONTAINING PROTEIN 1"/>
    <property type="match status" value="1"/>
</dbReference>
<comment type="subcellular location">
    <subcellularLocation>
        <location evidence="1">Cytoplasm</location>
        <location evidence="1">Cytosol</location>
    </subcellularLocation>
</comment>